<dbReference type="InterPro" id="IPR033753">
    <property type="entry name" value="GCV_H/Fam206"/>
</dbReference>
<evidence type="ECO:0000313" key="1">
    <source>
        <dbReference type="EMBL" id="TDR93407.1"/>
    </source>
</evidence>
<accession>A0A4R7C9I1</accession>
<evidence type="ECO:0000313" key="2">
    <source>
        <dbReference type="Proteomes" id="UP000295122"/>
    </source>
</evidence>
<comment type="caution">
    <text evidence="1">The sequence shown here is derived from an EMBL/GenBank/DDBJ whole genome shotgun (WGS) entry which is preliminary data.</text>
</comment>
<sequence length="146" mass="16163">MALIGGYDLPEDRLYDVQNQVWYVPLPDGTVRAGFTPLSMTLAGDALVFTPKPAGKPFWQGKWFAMVECGKWIGAARAGFDGVMADHNEALVRRPALLNRDALGEGWMAALRPDRADWPEGLVTGAEVAPRFARWLAEESFRDRAD</sequence>
<dbReference type="Gene3D" id="2.40.50.100">
    <property type="match status" value="1"/>
</dbReference>
<dbReference type="AlphaFoldDB" id="A0A4R7C9I1"/>
<dbReference type="EMBL" id="SNZR01000011">
    <property type="protein sequence ID" value="TDR93407.1"/>
    <property type="molecule type" value="Genomic_DNA"/>
</dbReference>
<dbReference type="RefSeq" id="WP_133768412.1">
    <property type="nucleotide sequence ID" value="NZ_SNZR01000011.1"/>
</dbReference>
<dbReference type="Proteomes" id="UP000295122">
    <property type="component" value="Unassembled WGS sequence"/>
</dbReference>
<keyword evidence="2" id="KW-1185">Reference proteome</keyword>
<dbReference type="OrthoDB" id="9796712at2"/>
<proteinExistence type="predicted"/>
<dbReference type="Pfam" id="PF01597">
    <property type="entry name" value="GCV_H"/>
    <property type="match status" value="1"/>
</dbReference>
<reference evidence="1 2" key="1">
    <citation type="submission" date="2019-03" db="EMBL/GenBank/DDBJ databases">
        <title>Genomic Encyclopedia of Type Strains, Phase IV (KMG-IV): sequencing the most valuable type-strain genomes for metagenomic binning, comparative biology and taxonomic classification.</title>
        <authorList>
            <person name="Goeker M."/>
        </authorList>
    </citation>
    <scope>NUCLEOTIDE SEQUENCE [LARGE SCALE GENOMIC DNA]</scope>
    <source>
        <strain evidence="1 2">DSM 25903</strain>
    </source>
</reference>
<organism evidence="1 2">
    <name type="scientific">Enterovirga rhinocerotis</name>
    <dbReference type="NCBI Taxonomy" id="1339210"/>
    <lineage>
        <taxon>Bacteria</taxon>
        <taxon>Pseudomonadati</taxon>
        <taxon>Pseudomonadota</taxon>
        <taxon>Alphaproteobacteria</taxon>
        <taxon>Hyphomicrobiales</taxon>
        <taxon>Methylobacteriaceae</taxon>
        <taxon>Enterovirga</taxon>
    </lineage>
</organism>
<dbReference type="SUPFAM" id="SSF51230">
    <property type="entry name" value="Single hybrid motif"/>
    <property type="match status" value="1"/>
</dbReference>
<gene>
    <name evidence="1" type="ORF">EV668_0668</name>
</gene>
<protein>
    <submittedName>
        <fullName evidence="1">Glycine cleavage system H protein</fullName>
    </submittedName>
</protein>
<name>A0A4R7C9I1_9HYPH</name>
<dbReference type="InterPro" id="IPR011053">
    <property type="entry name" value="Single_hybrid_motif"/>
</dbReference>